<evidence type="ECO:0000256" key="2">
    <source>
        <dbReference type="SAM" id="Phobius"/>
    </source>
</evidence>
<gene>
    <name evidence="3" type="ORF">AKO1_010086</name>
</gene>
<protein>
    <submittedName>
        <fullName evidence="3">Stress response protein nst1</fullName>
    </submittedName>
</protein>
<name>A0AAW2ZPZ9_9EUKA</name>
<dbReference type="AlphaFoldDB" id="A0AAW2ZPZ9"/>
<dbReference type="Proteomes" id="UP001431209">
    <property type="component" value="Unassembled WGS sequence"/>
</dbReference>
<keyword evidence="2" id="KW-0472">Membrane</keyword>
<keyword evidence="4" id="KW-1185">Reference proteome</keyword>
<feature type="region of interest" description="Disordered" evidence="1">
    <location>
        <begin position="489"/>
        <end position="516"/>
    </location>
</feature>
<feature type="transmembrane region" description="Helical" evidence="2">
    <location>
        <begin position="577"/>
        <end position="599"/>
    </location>
</feature>
<organism evidence="3 4">
    <name type="scientific">Acrasis kona</name>
    <dbReference type="NCBI Taxonomy" id="1008807"/>
    <lineage>
        <taxon>Eukaryota</taxon>
        <taxon>Discoba</taxon>
        <taxon>Heterolobosea</taxon>
        <taxon>Tetramitia</taxon>
        <taxon>Eutetramitia</taxon>
        <taxon>Acrasidae</taxon>
        <taxon>Acrasis</taxon>
    </lineage>
</organism>
<comment type="caution">
    <text evidence="3">The sequence shown here is derived from an EMBL/GenBank/DDBJ whole genome shotgun (WGS) entry which is preliminary data.</text>
</comment>
<evidence type="ECO:0000313" key="3">
    <source>
        <dbReference type="EMBL" id="KAL0491942.1"/>
    </source>
</evidence>
<accession>A0AAW2ZPZ9</accession>
<dbReference type="EMBL" id="JAOPGA020001890">
    <property type="protein sequence ID" value="KAL0491942.1"/>
    <property type="molecule type" value="Genomic_DNA"/>
</dbReference>
<proteinExistence type="predicted"/>
<keyword evidence="2" id="KW-1133">Transmembrane helix</keyword>
<feature type="compositionally biased region" description="Basic and acidic residues" evidence="1">
    <location>
        <begin position="492"/>
        <end position="504"/>
    </location>
</feature>
<evidence type="ECO:0000313" key="4">
    <source>
        <dbReference type="Proteomes" id="UP001431209"/>
    </source>
</evidence>
<keyword evidence="2" id="KW-0812">Transmembrane</keyword>
<evidence type="ECO:0000256" key="1">
    <source>
        <dbReference type="SAM" id="MobiDB-lite"/>
    </source>
</evidence>
<sequence>MFNTPTSIPSITVEQYHRDHVSRKGQKPAKVVRRSFSELVMSNNKFDAYINRVDPDYDEVWFGKDIEVSIHPYTPPNPPNSKKPWKLELEKYDYKVDLEDTGSMLYRAVEQMYKLNRGIFKLYFGIIQIQPTIPISQYKELVDLAENRNRPKIIVVLNQEYDITHYRSLFKPLPQIEEIAVAKQRLEEITKQSKTVPRDDLISFCYKTFNLVDKSSKDHLKDSKVIAKHWEMYLKHRLKVMETDIQIQQRDAECFTHERSKTNINQIKHHLLKYVLEYNGHYLSLFKSNDVSQIQKYNNYHEHIMDGTYIYQLEEERGEDGDLDTITIHVRHYSPFQAGNSMDIVFTYVSLSNLFGAWSGDEVWYSHDIQFKMNNINSDQSPRALTEKNSKNALPITHCRKDMSNPTPHVLTITDATLSNIHEELFGTNRIIMSNKRLMFMLITMSGACNIREDDDQCCYMLHSYSHQNLQSGYDSDQENNNYQYRHTRAATKQEESDEKERMRREKIKQKKELDEERERLLNESRRKREEQEEMMRNKEEEEKSKEKNSWKRLFVRSLNLIVFLYLWYPGRGFFVTIFYLLLCYIIVPLAIVGMFHLLKKQI</sequence>
<reference evidence="3 4" key="1">
    <citation type="submission" date="2024-03" db="EMBL/GenBank/DDBJ databases">
        <title>The Acrasis kona genome and developmental transcriptomes reveal deep origins of eukaryotic multicellular pathways.</title>
        <authorList>
            <person name="Sheikh S."/>
            <person name="Fu C.-J."/>
            <person name="Brown M.W."/>
            <person name="Baldauf S.L."/>
        </authorList>
    </citation>
    <scope>NUCLEOTIDE SEQUENCE [LARGE SCALE GENOMIC DNA]</scope>
    <source>
        <strain evidence="3 4">ATCC MYA-3509</strain>
    </source>
</reference>